<feature type="transmembrane region" description="Helical" evidence="7">
    <location>
        <begin position="175"/>
        <end position="197"/>
    </location>
</feature>
<evidence type="ECO:0000256" key="2">
    <source>
        <dbReference type="ARBA" id="ARBA00022475"/>
    </source>
</evidence>
<dbReference type="InterPro" id="IPR010432">
    <property type="entry name" value="RDD"/>
</dbReference>
<organism evidence="9 10">
    <name type="scientific">Streptomyces eurythermus</name>
    <dbReference type="NCBI Taxonomy" id="42237"/>
    <lineage>
        <taxon>Bacteria</taxon>
        <taxon>Bacillati</taxon>
        <taxon>Actinomycetota</taxon>
        <taxon>Actinomycetes</taxon>
        <taxon>Kitasatosporales</taxon>
        <taxon>Streptomycetaceae</taxon>
        <taxon>Streptomyces</taxon>
    </lineage>
</organism>
<feature type="transmembrane region" description="Helical" evidence="7">
    <location>
        <begin position="117"/>
        <end position="139"/>
    </location>
</feature>
<evidence type="ECO:0000256" key="1">
    <source>
        <dbReference type="ARBA" id="ARBA00004651"/>
    </source>
</evidence>
<gene>
    <name evidence="9" type="ORF">ACF1HC_18465</name>
</gene>
<name>A0ABW6YXG0_9ACTN</name>
<proteinExistence type="predicted"/>
<feature type="region of interest" description="Disordered" evidence="6">
    <location>
        <begin position="1"/>
        <end position="39"/>
    </location>
</feature>
<dbReference type="RefSeq" id="WP_030789405.1">
    <property type="nucleotide sequence ID" value="NZ_JBEYZS010000058.1"/>
</dbReference>
<comment type="caution">
    <text evidence="9">The sequence shown here is derived from an EMBL/GenBank/DDBJ whole genome shotgun (WGS) entry which is preliminary data.</text>
</comment>
<dbReference type="PANTHER" id="PTHR36115">
    <property type="entry name" value="PROLINE-RICH ANTIGEN HOMOLOG-RELATED"/>
    <property type="match status" value="1"/>
</dbReference>
<sequence>MSYGSPNPGYGPPQDPQQPYGYPQQGQPGYGYPQAPGLPPQDGGYGGYGYPQAPGFPGGPAPRVASMGRRFGARLIDAVVFGVIYGILIVVGVAGMVGEAEKCDPSSIGYETCMDNAGSGIAGGLAAAIGVMAVIGLVYEWLMTGLFGATLGKLAVGIRVVKVENGQKPGLGKSFLRWIIPIVGSFACGIGQLVVYLSPFWDKSGRQQGWHDKAASTMVVQN</sequence>
<feature type="transmembrane region" description="Helical" evidence="7">
    <location>
        <begin position="75"/>
        <end position="97"/>
    </location>
</feature>
<dbReference type="InterPro" id="IPR051791">
    <property type="entry name" value="Pra-immunoreactive"/>
</dbReference>
<feature type="compositionally biased region" description="Low complexity" evidence="6">
    <location>
        <begin position="17"/>
        <end position="35"/>
    </location>
</feature>
<evidence type="ECO:0000256" key="6">
    <source>
        <dbReference type="SAM" id="MobiDB-lite"/>
    </source>
</evidence>
<evidence type="ECO:0000256" key="3">
    <source>
        <dbReference type="ARBA" id="ARBA00022692"/>
    </source>
</evidence>
<keyword evidence="2" id="KW-1003">Cell membrane</keyword>
<feature type="transmembrane region" description="Helical" evidence="7">
    <location>
        <begin position="146"/>
        <end position="163"/>
    </location>
</feature>
<dbReference type="PANTHER" id="PTHR36115:SF4">
    <property type="entry name" value="MEMBRANE PROTEIN"/>
    <property type="match status" value="1"/>
</dbReference>
<keyword evidence="5 7" id="KW-0472">Membrane</keyword>
<accession>A0ABW6YXG0</accession>
<evidence type="ECO:0000313" key="10">
    <source>
        <dbReference type="Proteomes" id="UP001603418"/>
    </source>
</evidence>
<keyword evidence="10" id="KW-1185">Reference proteome</keyword>
<dbReference type="Pfam" id="PF06271">
    <property type="entry name" value="RDD"/>
    <property type="match status" value="1"/>
</dbReference>
<dbReference type="EMBL" id="JBICBM010000008">
    <property type="protein sequence ID" value="MFF9883565.1"/>
    <property type="molecule type" value="Genomic_DNA"/>
</dbReference>
<keyword evidence="3 7" id="KW-0812">Transmembrane</keyword>
<evidence type="ECO:0000256" key="7">
    <source>
        <dbReference type="SAM" id="Phobius"/>
    </source>
</evidence>
<dbReference type="SUPFAM" id="SSF81995">
    <property type="entry name" value="beta-sandwich domain of Sec23/24"/>
    <property type="match status" value="1"/>
</dbReference>
<protein>
    <submittedName>
        <fullName evidence="9">RDD family protein</fullName>
    </submittedName>
</protein>
<evidence type="ECO:0000256" key="5">
    <source>
        <dbReference type="ARBA" id="ARBA00023136"/>
    </source>
</evidence>
<feature type="domain" description="RDD" evidence="8">
    <location>
        <begin position="64"/>
        <end position="215"/>
    </location>
</feature>
<keyword evidence="4 7" id="KW-1133">Transmembrane helix</keyword>
<comment type="subcellular location">
    <subcellularLocation>
        <location evidence="1">Cell membrane</location>
        <topology evidence="1">Multi-pass membrane protein</topology>
    </subcellularLocation>
</comment>
<evidence type="ECO:0000313" key="9">
    <source>
        <dbReference type="EMBL" id="MFF9883565.1"/>
    </source>
</evidence>
<evidence type="ECO:0000259" key="8">
    <source>
        <dbReference type="Pfam" id="PF06271"/>
    </source>
</evidence>
<evidence type="ECO:0000256" key="4">
    <source>
        <dbReference type="ARBA" id="ARBA00022989"/>
    </source>
</evidence>
<reference evidence="9 10" key="1">
    <citation type="submission" date="2024-10" db="EMBL/GenBank/DDBJ databases">
        <title>The Natural Products Discovery Center: Release of the First 8490 Sequenced Strains for Exploring Actinobacteria Biosynthetic Diversity.</title>
        <authorList>
            <person name="Kalkreuter E."/>
            <person name="Kautsar S.A."/>
            <person name="Yang D."/>
            <person name="Bader C.D."/>
            <person name="Teijaro C.N."/>
            <person name="Fluegel L."/>
            <person name="Davis C.M."/>
            <person name="Simpson J.R."/>
            <person name="Lauterbach L."/>
            <person name="Steele A.D."/>
            <person name="Gui C."/>
            <person name="Meng S."/>
            <person name="Li G."/>
            <person name="Viehrig K."/>
            <person name="Ye F."/>
            <person name="Su P."/>
            <person name="Kiefer A.F."/>
            <person name="Nichols A."/>
            <person name="Cepeda A.J."/>
            <person name="Yan W."/>
            <person name="Fan B."/>
            <person name="Jiang Y."/>
            <person name="Adhikari A."/>
            <person name="Zheng C.-J."/>
            <person name="Schuster L."/>
            <person name="Cowan T.M."/>
            <person name="Smanski M.J."/>
            <person name="Chevrette M.G."/>
            <person name="De Carvalho L.P.S."/>
            <person name="Shen B."/>
        </authorList>
    </citation>
    <scope>NUCLEOTIDE SEQUENCE [LARGE SCALE GENOMIC DNA]</scope>
    <source>
        <strain evidence="9 10">NPDC013366</strain>
    </source>
</reference>
<dbReference type="Proteomes" id="UP001603418">
    <property type="component" value="Unassembled WGS sequence"/>
</dbReference>